<organism evidence="1 2">
    <name type="scientific">Brachionus plicatilis</name>
    <name type="common">Marine rotifer</name>
    <name type="synonym">Brachionus muelleri</name>
    <dbReference type="NCBI Taxonomy" id="10195"/>
    <lineage>
        <taxon>Eukaryota</taxon>
        <taxon>Metazoa</taxon>
        <taxon>Spiralia</taxon>
        <taxon>Gnathifera</taxon>
        <taxon>Rotifera</taxon>
        <taxon>Eurotatoria</taxon>
        <taxon>Monogononta</taxon>
        <taxon>Pseudotrocha</taxon>
        <taxon>Ploima</taxon>
        <taxon>Brachionidae</taxon>
        <taxon>Brachionus</taxon>
    </lineage>
</organism>
<gene>
    <name evidence="1" type="ORF">BpHYR1_034344</name>
</gene>
<dbReference type="InterPro" id="IPR036691">
    <property type="entry name" value="Endo/exonu/phosph_ase_sf"/>
</dbReference>
<dbReference type="SUPFAM" id="SSF56219">
    <property type="entry name" value="DNase I-like"/>
    <property type="match status" value="1"/>
</dbReference>
<keyword evidence="2" id="KW-1185">Reference proteome</keyword>
<protein>
    <submittedName>
        <fullName evidence="1">Uncharacterized protein</fullName>
    </submittedName>
</protein>
<reference evidence="1 2" key="1">
    <citation type="journal article" date="2018" name="Sci. Rep.">
        <title>Genomic signatures of local adaptation to the degree of environmental predictability in rotifers.</title>
        <authorList>
            <person name="Franch-Gras L."/>
            <person name="Hahn C."/>
            <person name="Garcia-Roger E.M."/>
            <person name="Carmona M.J."/>
            <person name="Serra M."/>
            <person name="Gomez A."/>
        </authorList>
    </citation>
    <scope>NUCLEOTIDE SEQUENCE [LARGE SCALE GENOMIC DNA]</scope>
    <source>
        <strain evidence="1">HYR1</strain>
    </source>
</reference>
<name>A0A3M7PVE1_BRAPC</name>
<dbReference type="Proteomes" id="UP000276133">
    <property type="component" value="Unassembled WGS sequence"/>
</dbReference>
<accession>A0A3M7PVE1</accession>
<evidence type="ECO:0000313" key="1">
    <source>
        <dbReference type="EMBL" id="RNA03087.1"/>
    </source>
</evidence>
<proteinExistence type="predicted"/>
<dbReference type="EMBL" id="REGN01008638">
    <property type="protein sequence ID" value="RNA03087.1"/>
    <property type="molecule type" value="Genomic_DNA"/>
</dbReference>
<sequence length="173" mass="20343">MSPKLTRNKEKTQLQSTDLNIICYNYKNIQSNFLYRNLAKRQGFISRANFENSLTYFQSGMDHYFGRGRPYGGIGWIVRDFNSDPWRNKTYDKQLVDFLIEKDLNCLEKNFENKITYTYTNGLYYSCIDHVVGSSHEEAMIEGIRILEPDLLNLSDHLPEQTKIQVATKKNYN</sequence>
<feature type="non-terminal residue" evidence="1">
    <location>
        <position position="173"/>
    </location>
</feature>
<dbReference type="Gene3D" id="3.60.10.10">
    <property type="entry name" value="Endonuclease/exonuclease/phosphatase"/>
    <property type="match status" value="1"/>
</dbReference>
<evidence type="ECO:0000313" key="2">
    <source>
        <dbReference type="Proteomes" id="UP000276133"/>
    </source>
</evidence>
<dbReference type="AlphaFoldDB" id="A0A3M7PVE1"/>
<comment type="caution">
    <text evidence="1">The sequence shown here is derived from an EMBL/GenBank/DDBJ whole genome shotgun (WGS) entry which is preliminary data.</text>
</comment>